<comment type="similarity">
    <text evidence="1 7">Belongs to the cytochrome P450 family.</text>
</comment>
<keyword evidence="4 7" id="KW-0560">Oxidoreductase</keyword>
<evidence type="ECO:0000256" key="3">
    <source>
        <dbReference type="ARBA" id="ARBA00022723"/>
    </source>
</evidence>
<dbReference type="AlphaFoldDB" id="A0AAV5G6W7"/>
<accession>A0AAV5G6W7</accession>
<keyword evidence="2 7" id="KW-0349">Heme</keyword>
<dbReference type="EMBL" id="BQKK01000003">
    <property type="protein sequence ID" value="GJN43037.1"/>
    <property type="molecule type" value="Genomic_DNA"/>
</dbReference>
<dbReference type="GO" id="GO:0004497">
    <property type="term" value="F:monooxygenase activity"/>
    <property type="evidence" value="ECO:0007669"/>
    <property type="project" value="UniProtKB-KW"/>
</dbReference>
<dbReference type="RefSeq" id="WP_003847533.1">
    <property type="nucleotide sequence ID" value="NZ_BQKK01000003.1"/>
</dbReference>
<gene>
    <name evidence="8" type="ORF">CAT723_15160</name>
</gene>
<evidence type="ECO:0000313" key="8">
    <source>
        <dbReference type="EMBL" id="GJN43037.1"/>
    </source>
</evidence>
<dbReference type="GO" id="GO:0005506">
    <property type="term" value="F:iron ion binding"/>
    <property type="evidence" value="ECO:0007669"/>
    <property type="project" value="InterPro"/>
</dbReference>
<sequence length="368" mass="40667">MNPRERADVAHVKGQTVISQGDEFIVVGHAEVKAVAQDPDRFSSQVSAYLQIPNGLDGEEHVQARELIDGYLEPTRVLKYLPQFHAAAADCLEAAVEDGHIDDIDGLAVRYAVGAMQGWLQWPQHLTQRLVDWIDANNRARGSGDKEWHGWVAEEFDDIIRIAVEEAPEGSETHLLATQHGLEHAEIVSILRNWTAGDLGSMAKCIAVMAVAFADAPELQQRVRTILGQENQQEPVHPEFDAITNEILRLDNPFVSNRRITTCPVELGGTQIPEGARVHIHWTGANRDPKVFDQGFAPTQHAEDNLVWGTGPHFCPGKTVSLLELRAFWAEVLPRFEVVPVTADGHALQGMRSVDGGWDKAPVRLAAR</sequence>
<keyword evidence="6 7" id="KW-0503">Monooxygenase</keyword>
<dbReference type="InterPro" id="IPR017972">
    <property type="entry name" value="Cyt_P450_CS"/>
</dbReference>
<dbReference type="PANTHER" id="PTHR46696">
    <property type="entry name" value="P450, PUTATIVE (EUROFUNG)-RELATED"/>
    <property type="match status" value="1"/>
</dbReference>
<dbReference type="GO" id="GO:0016705">
    <property type="term" value="F:oxidoreductase activity, acting on paired donors, with incorporation or reduction of molecular oxygen"/>
    <property type="evidence" value="ECO:0007669"/>
    <property type="project" value="InterPro"/>
</dbReference>
<dbReference type="InterPro" id="IPR002397">
    <property type="entry name" value="Cyt_P450_B"/>
</dbReference>
<evidence type="ECO:0000256" key="2">
    <source>
        <dbReference type="ARBA" id="ARBA00022617"/>
    </source>
</evidence>
<evidence type="ECO:0000313" key="9">
    <source>
        <dbReference type="Proteomes" id="UP001054925"/>
    </source>
</evidence>
<organism evidence="8 9">
    <name type="scientific">Corynebacterium ammoniagenes</name>
    <name type="common">Brevibacterium ammoniagenes</name>
    <dbReference type="NCBI Taxonomy" id="1697"/>
    <lineage>
        <taxon>Bacteria</taxon>
        <taxon>Bacillati</taxon>
        <taxon>Actinomycetota</taxon>
        <taxon>Actinomycetes</taxon>
        <taxon>Mycobacteriales</taxon>
        <taxon>Corynebacteriaceae</taxon>
        <taxon>Corynebacterium</taxon>
    </lineage>
</organism>
<dbReference type="InterPro" id="IPR036396">
    <property type="entry name" value="Cyt_P450_sf"/>
</dbReference>
<proteinExistence type="inferred from homology"/>
<dbReference type="SUPFAM" id="SSF48264">
    <property type="entry name" value="Cytochrome P450"/>
    <property type="match status" value="1"/>
</dbReference>
<dbReference type="PROSITE" id="PS00086">
    <property type="entry name" value="CYTOCHROME_P450"/>
    <property type="match status" value="1"/>
</dbReference>
<evidence type="ECO:0000256" key="4">
    <source>
        <dbReference type="ARBA" id="ARBA00023002"/>
    </source>
</evidence>
<dbReference type="Pfam" id="PF00067">
    <property type="entry name" value="p450"/>
    <property type="match status" value="1"/>
</dbReference>
<evidence type="ECO:0000256" key="5">
    <source>
        <dbReference type="ARBA" id="ARBA00023004"/>
    </source>
</evidence>
<dbReference type="GO" id="GO:0020037">
    <property type="term" value="F:heme binding"/>
    <property type="evidence" value="ECO:0007669"/>
    <property type="project" value="InterPro"/>
</dbReference>
<keyword evidence="3 7" id="KW-0479">Metal-binding</keyword>
<evidence type="ECO:0000256" key="7">
    <source>
        <dbReference type="RuleBase" id="RU000461"/>
    </source>
</evidence>
<reference evidence="8" key="1">
    <citation type="submission" date="2021-12" db="EMBL/GenBank/DDBJ databases">
        <title>Draft genome sequence of Corynebacterium ammoniagenes strain T-723.</title>
        <authorList>
            <person name="Matsuzawa M."/>
            <person name="Hiratani M."/>
            <person name="Abe I."/>
            <person name="Tsuji Y."/>
            <person name="Nakamura J."/>
        </authorList>
    </citation>
    <scope>NUCLEOTIDE SEQUENCE</scope>
    <source>
        <strain evidence="8">T-723</strain>
    </source>
</reference>
<dbReference type="InterPro" id="IPR001128">
    <property type="entry name" value="Cyt_P450"/>
</dbReference>
<keyword evidence="5 7" id="KW-0408">Iron</keyword>
<protein>
    <submittedName>
        <fullName evidence="8">Cytochrome P450</fullName>
    </submittedName>
</protein>
<evidence type="ECO:0000256" key="6">
    <source>
        <dbReference type="ARBA" id="ARBA00023033"/>
    </source>
</evidence>
<evidence type="ECO:0000256" key="1">
    <source>
        <dbReference type="ARBA" id="ARBA00010617"/>
    </source>
</evidence>
<dbReference type="Proteomes" id="UP001054925">
    <property type="component" value="Unassembled WGS sequence"/>
</dbReference>
<dbReference type="PRINTS" id="PR00359">
    <property type="entry name" value="BP450"/>
</dbReference>
<comment type="caution">
    <text evidence="8">The sequence shown here is derived from an EMBL/GenBank/DDBJ whole genome shotgun (WGS) entry which is preliminary data.</text>
</comment>
<dbReference type="PANTHER" id="PTHR46696:SF1">
    <property type="entry name" value="CYTOCHROME P450 YJIB-RELATED"/>
    <property type="match status" value="1"/>
</dbReference>
<dbReference type="Gene3D" id="1.10.630.10">
    <property type="entry name" value="Cytochrome P450"/>
    <property type="match status" value="1"/>
</dbReference>
<name>A0AAV5G6W7_CORAM</name>